<dbReference type="PANTHER" id="PTHR43309:SF5">
    <property type="entry name" value="5-OXOPROLINASE SUBUNIT C"/>
    <property type="match status" value="1"/>
</dbReference>
<dbReference type="RefSeq" id="WP_114512420.1">
    <property type="nucleotide sequence ID" value="NZ_QPMK01000017.1"/>
</dbReference>
<dbReference type="InterPro" id="IPR029000">
    <property type="entry name" value="Cyclophilin-like_dom_sf"/>
</dbReference>
<reference evidence="5 6" key="1">
    <citation type="submission" date="2018-07" db="EMBL/GenBank/DDBJ databases">
        <title>Thalassococcus profundi sp. nov., a marine bacterium isolated from deep seawater of Okinawa Trough.</title>
        <authorList>
            <person name="Yu M."/>
        </authorList>
    </citation>
    <scope>NUCLEOTIDE SEQUENCE [LARGE SCALE GENOMIC DNA]</scope>
    <source>
        <strain evidence="5 6">WRAS1</strain>
    </source>
</reference>
<dbReference type="Pfam" id="PF02626">
    <property type="entry name" value="CT_A_B"/>
    <property type="match status" value="1"/>
</dbReference>
<evidence type="ECO:0000256" key="3">
    <source>
        <dbReference type="ARBA" id="ARBA00022840"/>
    </source>
</evidence>
<evidence type="ECO:0000256" key="1">
    <source>
        <dbReference type="ARBA" id="ARBA00022741"/>
    </source>
</evidence>
<dbReference type="InterPro" id="IPR052708">
    <property type="entry name" value="PxpC"/>
</dbReference>
<dbReference type="GO" id="GO:0016829">
    <property type="term" value="F:lyase activity"/>
    <property type="evidence" value="ECO:0007669"/>
    <property type="project" value="UniProtKB-KW"/>
</dbReference>
<dbReference type="OrthoDB" id="9768696at2"/>
<dbReference type="Gene3D" id="2.40.100.10">
    <property type="entry name" value="Cyclophilin-like"/>
    <property type="match status" value="1"/>
</dbReference>
<dbReference type="EMBL" id="QPMK01000017">
    <property type="protein sequence ID" value="RDD64907.1"/>
    <property type="molecule type" value="Genomic_DNA"/>
</dbReference>
<evidence type="ECO:0000256" key="2">
    <source>
        <dbReference type="ARBA" id="ARBA00022801"/>
    </source>
</evidence>
<dbReference type="SMART" id="SM00797">
    <property type="entry name" value="AHS2"/>
    <property type="match status" value="1"/>
</dbReference>
<keyword evidence="3" id="KW-0067">ATP-binding</keyword>
<keyword evidence="5" id="KW-0456">Lyase</keyword>
<organism evidence="5 6">
    <name type="scientific">Thalassococcus profundi</name>
    <dbReference type="NCBI Taxonomy" id="2282382"/>
    <lineage>
        <taxon>Bacteria</taxon>
        <taxon>Pseudomonadati</taxon>
        <taxon>Pseudomonadota</taxon>
        <taxon>Alphaproteobacteria</taxon>
        <taxon>Rhodobacterales</taxon>
        <taxon>Roseobacteraceae</taxon>
        <taxon>Thalassococcus</taxon>
    </lineage>
</organism>
<keyword evidence="6" id="KW-1185">Reference proteome</keyword>
<dbReference type="GO" id="GO:0016787">
    <property type="term" value="F:hydrolase activity"/>
    <property type="evidence" value="ECO:0007669"/>
    <property type="project" value="UniProtKB-KW"/>
</dbReference>
<evidence type="ECO:0000313" key="6">
    <source>
        <dbReference type="Proteomes" id="UP000253977"/>
    </source>
</evidence>
<keyword evidence="1" id="KW-0547">Nucleotide-binding</keyword>
<keyword evidence="2" id="KW-0378">Hydrolase</keyword>
<dbReference type="AlphaFoldDB" id="A0A369TLB2"/>
<gene>
    <name evidence="5" type="ORF">DU478_18220</name>
</gene>
<name>A0A369TLB2_9RHOB</name>
<accession>A0A369TLB2</accession>
<dbReference type="GO" id="GO:0005524">
    <property type="term" value="F:ATP binding"/>
    <property type="evidence" value="ECO:0007669"/>
    <property type="project" value="UniProtKB-KW"/>
</dbReference>
<dbReference type="InterPro" id="IPR003778">
    <property type="entry name" value="CT_A_B"/>
</dbReference>
<dbReference type="PANTHER" id="PTHR43309">
    <property type="entry name" value="5-OXOPROLINASE SUBUNIT C"/>
    <property type="match status" value="1"/>
</dbReference>
<comment type="caution">
    <text evidence="5">The sequence shown here is derived from an EMBL/GenBank/DDBJ whole genome shotgun (WGS) entry which is preliminary data.</text>
</comment>
<evidence type="ECO:0000313" key="5">
    <source>
        <dbReference type="EMBL" id="RDD64907.1"/>
    </source>
</evidence>
<dbReference type="Proteomes" id="UP000253977">
    <property type="component" value="Unassembled WGS sequence"/>
</dbReference>
<sequence>MSAELIVQEAGPSLTVQDRGRTGYLAMGLSRGGAADTLALAEGAALLRQSPDLAVIEMAGMGGRFEATEDIRIALTGAPMRASIDGAPLRWNASHLLPRGAELKIGAVTRGAYGYLHLGGGVDLPERLAARATQMTAGLGEPLDAGTRLPVGEDPRDDTGWLLPVDDRCAGGRLRVVPSLQTELFPKDQLDRFENVEFSRDARANRMGVKVTQDGPGFAVDGGLSVLSEVILPGDIQVTGDGAPFILMAECQTTGGYPRIGTVIPADLPRVAQAPQGAPLRFSFVTLDEAVAAQRAYLKHCAALGKRLQPLVRDPADIPDLLSYQLIGGVTAGRDLDTEKERP</sequence>
<evidence type="ECO:0000259" key="4">
    <source>
        <dbReference type="SMART" id="SM00797"/>
    </source>
</evidence>
<dbReference type="SUPFAM" id="SSF50891">
    <property type="entry name" value="Cyclophilin-like"/>
    <property type="match status" value="1"/>
</dbReference>
<proteinExistence type="predicted"/>
<feature type="domain" description="Carboxyltransferase" evidence="4">
    <location>
        <begin position="26"/>
        <end position="300"/>
    </location>
</feature>
<protein>
    <submittedName>
        <fullName evidence="5">Urea amidolyase</fullName>
    </submittedName>
</protein>